<sequence length="55" mass="6178">MSSIGAIWLSDPKRTNHAPFYGGFEEIGLLEVEAVFHWLYEFGLDVPLGIDGIRI</sequence>
<dbReference type="EMBL" id="JACHLD010000002">
    <property type="protein sequence ID" value="MBB4802056.1"/>
    <property type="molecule type" value="Genomic_DNA"/>
</dbReference>
<proteinExistence type="predicted"/>
<dbReference type="RefSeq" id="WP_184161178.1">
    <property type="nucleotide sequence ID" value="NZ_JACHLD010000002.1"/>
</dbReference>
<protein>
    <submittedName>
        <fullName evidence="1">Uncharacterized protein</fullName>
    </submittedName>
</protein>
<keyword evidence="2" id="KW-1185">Reference proteome</keyword>
<accession>A0A7W7IWX4</accession>
<gene>
    <name evidence="1" type="ORF">HNP37_002117</name>
</gene>
<reference evidence="1 2" key="1">
    <citation type="submission" date="2020-08" db="EMBL/GenBank/DDBJ databases">
        <title>Functional genomics of gut bacteria from endangered species of beetles.</title>
        <authorList>
            <person name="Carlos-Shanley C."/>
        </authorList>
    </citation>
    <scope>NUCLEOTIDE SEQUENCE [LARGE SCALE GENOMIC DNA]</scope>
    <source>
        <strain evidence="1 2">S00142</strain>
    </source>
</reference>
<organism evidence="1 2">
    <name type="scientific">Flavobacterium nitrogenifigens</name>
    <dbReference type="NCBI Taxonomy" id="1617283"/>
    <lineage>
        <taxon>Bacteria</taxon>
        <taxon>Pseudomonadati</taxon>
        <taxon>Bacteroidota</taxon>
        <taxon>Flavobacteriia</taxon>
        <taxon>Flavobacteriales</taxon>
        <taxon>Flavobacteriaceae</taxon>
        <taxon>Flavobacterium</taxon>
    </lineage>
</organism>
<comment type="caution">
    <text evidence="1">The sequence shown here is derived from an EMBL/GenBank/DDBJ whole genome shotgun (WGS) entry which is preliminary data.</text>
</comment>
<evidence type="ECO:0000313" key="2">
    <source>
        <dbReference type="Proteomes" id="UP000561681"/>
    </source>
</evidence>
<name>A0A7W7IWX4_9FLAO</name>
<dbReference type="AlphaFoldDB" id="A0A7W7IWX4"/>
<evidence type="ECO:0000313" key="1">
    <source>
        <dbReference type="EMBL" id="MBB4802056.1"/>
    </source>
</evidence>
<dbReference type="Proteomes" id="UP000561681">
    <property type="component" value="Unassembled WGS sequence"/>
</dbReference>